<evidence type="ECO:0000313" key="4">
    <source>
        <dbReference type="EMBL" id="ODC04216.1"/>
    </source>
</evidence>
<feature type="compositionally biased region" description="Low complexity" evidence="1">
    <location>
        <begin position="93"/>
        <end position="102"/>
    </location>
</feature>
<dbReference type="AlphaFoldDB" id="A0A1E2VBJ7"/>
<dbReference type="PANTHER" id="PTHR38687:SF1">
    <property type="entry name" value="CELL DIVISION PROTEIN DEDD"/>
    <property type="match status" value="1"/>
</dbReference>
<dbReference type="OrthoDB" id="8558195at2"/>
<dbReference type="PROSITE" id="PS51724">
    <property type="entry name" value="SPOR"/>
    <property type="match status" value="1"/>
</dbReference>
<dbReference type="GO" id="GO:0042834">
    <property type="term" value="F:peptidoglycan binding"/>
    <property type="evidence" value="ECO:0007669"/>
    <property type="project" value="InterPro"/>
</dbReference>
<feature type="compositionally biased region" description="Low complexity" evidence="1">
    <location>
        <begin position="75"/>
        <end position="84"/>
    </location>
</feature>
<keyword evidence="2" id="KW-0472">Membrane</keyword>
<dbReference type="GO" id="GO:0030428">
    <property type="term" value="C:cell septum"/>
    <property type="evidence" value="ECO:0007669"/>
    <property type="project" value="TreeGrafter"/>
</dbReference>
<dbReference type="GO" id="GO:0032153">
    <property type="term" value="C:cell division site"/>
    <property type="evidence" value="ECO:0007669"/>
    <property type="project" value="TreeGrafter"/>
</dbReference>
<feature type="transmembrane region" description="Helical" evidence="2">
    <location>
        <begin position="51"/>
        <end position="69"/>
    </location>
</feature>
<name>A0A1E2VBJ7_9GAMM</name>
<protein>
    <recommendedName>
        <fullName evidence="3">SPOR domain-containing protein</fullName>
    </recommendedName>
</protein>
<sequence>MSRDFASRQHRRTNATGRSSARQGAATASRQSKAPAAPTAPANMWQRLPGWSWLLLGLVVGFMISQFTMPPAPTPLAQATQPTLGAESSDKPASNAAQQAADVADEVAENADETAAPSPRFDFYTLLPESEVIAPSVEAYASPEIDEADLPRYLLQVSSFRNADDARRLGSRLQKLGFDNIKISAVRSSNGETWHRVQVGPYQDRRLMNEAQDRLADAGLESMRLRLKNESQ</sequence>
<accession>A0A1E2VBJ7</accession>
<feature type="region of interest" description="Disordered" evidence="1">
    <location>
        <begin position="75"/>
        <end position="107"/>
    </location>
</feature>
<dbReference type="PANTHER" id="PTHR38687">
    <property type="entry name" value="CELL DIVISION PROTEIN DEDD-RELATED"/>
    <property type="match status" value="1"/>
</dbReference>
<feature type="compositionally biased region" description="Polar residues" evidence="1">
    <location>
        <begin position="14"/>
        <end position="32"/>
    </location>
</feature>
<dbReference type="InterPro" id="IPR036680">
    <property type="entry name" value="SPOR-like_sf"/>
</dbReference>
<dbReference type="SUPFAM" id="SSF110997">
    <property type="entry name" value="Sporulation related repeat"/>
    <property type="match status" value="1"/>
</dbReference>
<keyword evidence="2" id="KW-0812">Transmembrane</keyword>
<gene>
    <name evidence="4" type="ORF">BFW38_12435</name>
</gene>
<dbReference type="EMBL" id="MDTQ01000001">
    <property type="protein sequence ID" value="ODC04216.1"/>
    <property type="molecule type" value="Genomic_DNA"/>
</dbReference>
<dbReference type="GO" id="GO:0032506">
    <property type="term" value="P:cytokinetic process"/>
    <property type="evidence" value="ECO:0007669"/>
    <property type="project" value="TreeGrafter"/>
</dbReference>
<evidence type="ECO:0000256" key="2">
    <source>
        <dbReference type="SAM" id="Phobius"/>
    </source>
</evidence>
<evidence type="ECO:0000313" key="5">
    <source>
        <dbReference type="Proteomes" id="UP000094291"/>
    </source>
</evidence>
<organism evidence="4 5">
    <name type="scientific">Terasakiispira papahanaumokuakeensis</name>
    <dbReference type="NCBI Taxonomy" id="197479"/>
    <lineage>
        <taxon>Bacteria</taxon>
        <taxon>Pseudomonadati</taxon>
        <taxon>Pseudomonadota</taxon>
        <taxon>Gammaproteobacteria</taxon>
        <taxon>Oceanospirillales</taxon>
        <taxon>Terasakiispira</taxon>
    </lineage>
</organism>
<dbReference type="Proteomes" id="UP000094291">
    <property type="component" value="Unassembled WGS sequence"/>
</dbReference>
<dbReference type="RefSeq" id="WP_068999157.1">
    <property type="nucleotide sequence ID" value="NZ_MDTQ01000001.1"/>
</dbReference>
<dbReference type="InterPro" id="IPR052521">
    <property type="entry name" value="Cell_div_SPOR-domain"/>
</dbReference>
<feature type="domain" description="SPOR" evidence="3">
    <location>
        <begin position="147"/>
        <end position="227"/>
    </location>
</feature>
<dbReference type="Gene3D" id="3.30.70.1070">
    <property type="entry name" value="Sporulation related repeat"/>
    <property type="match status" value="1"/>
</dbReference>
<dbReference type="Pfam" id="PF05036">
    <property type="entry name" value="SPOR"/>
    <property type="match status" value="1"/>
</dbReference>
<reference evidence="4 5" key="1">
    <citation type="submission" date="2016-08" db="EMBL/GenBank/DDBJ databases">
        <authorList>
            <person name="Seilhamer J.J."/>
        </authorList>
    </citation>
    <scope>NUCLEOTIDE SEQUENCE [LARGE SCALE GENOMIC DNA]</scope>
    <source>
        <strain evidence="4 5">PH27A</strain>
    </source>
</reference>
<keyword evidence="5" id="KW-1185">Reference proteome</keyword>
<comment type="caution">
    <text evidence="4">The sequence shown here is derived from an EMBL/GenBank/DDBJ whole genome shotgun (WGS) entry which is preliminary data.</text>
</comment>
<dbReference type="STRING" id="197479.BFW38_12435"/>
<proteinExistence type="predicted"/>
<evidence type="ECO:0000256" key="1">
    <source>
        <dbReference type="SAM" id="MobiDB-lite"/>
    </source>
</evidence>
<feature type="region of interest" description="Disordered" evidence="1">
    <location>
        <begin position="1"/>
        <end position="41"/>
    </location>
</feature>
<keyword evidence="2" id="KW-1133">Transmembrane helix</keyword>
<evidence type="ECO:0000259" key="3">
    <source>
        <dbReference type="PROSITE" id="PS51724"/>
    </source>
</evidence>
<dbReference type="InterPro" id="IPR007730">
    <property type="entry name" value="SPOR-like_dom"/>
</dbReference>